<gene>
    <name evidence="6" type="ORF">SanaruYs_13960</name>
</gene>
<accession>A0A401U8H3</accession>
<dbReference type="PANTHER" id="PTHR37306">
    <property type="entry name" value="COLICIN V PRODUCTION PROTEIN"/>
    <property type="match status" value="1"/>
</dbReference>
<dbReference type="Proteomes" id="UP000288227">
    <property type="component" value="Unassembled WGS sequence"/>
</dbReference>
<evidence type="ECO:0000313" key="7">
    <source>
        <dbReference type="Proteomes" id="UP000288227"/>
    </source>
</evidence>
<dbReference type="PANTHER" id="PTHR37306:SF1">
    <property type="entry name" value="COLICIN V PRODUCTION PROTEIN"/>
    <property type="match status" value="1"/>
</dbReference>
<dbReference type="GO" id="GO:0016020">
    <property type="term" value="C:membrane"/>
    <property type="evidence" value="ECO:0007669"/>
    <property type="project" value="UniProtKB-SubCell"/>
</dbReference>
<dbReference type="RefSeq" id="WP_160118602.1">
    <property type="nucleotide sequence ID" value="NZ_BHXQ01000002.1"/>
</dbReference>
<evidence type="ECO:0000256" key="5">
    <source>
        <dbReference type="SAM" id="Phobius"/>
    </source>
</evidence>
<dbReference type="AlphaFoldDB" id="A0A401U8H3"/>
<keyword evidence="4 5" id="KW-0472">Membrane</keyword>
<dbReference type="Pfam" id="PF02674">
    <property type="entry name" value="Colicin_V"/>
    <property type="match status" value="1"/>
</dbReference>
<evidence type="ECO:0000256" key="2">
    <source>
        <dbReference type="ARBA" id="ARBA00022692"/>
    </source>
</evidence>
<name>A0A401U8H3_9BACT</name>
<dbReference type="OrthoDB" id="9799585at2"/>
<keyword evidence="2 5" id="KW-0812">Transmembrane</keyword>
<dbReference type="EMBL" id="BHXQ01000002">
    <property type="protein sequence ID" value="GCC51176.1"/>
    <property type="molecule type" value="Genomic_DNA"/>
</dbReference>
<sequence length="165" mass="18275">MSYIDIALILFLLLGAYSGYKEGFLMELFSVLAILLGILGGFKLMGNAMVLLDQQFNIDEPVLPYLAFIVVFILVVIVVRLIGKSIRASIDDSFLGKVDQSAGAFLGIFKSAFMLSVGLWIIQSLKIGFPEKWTDDAWLYPKLAVLAPTVAEWVSEYVPLLSDIF</sequence>
<evidence type="ECO:0000313" key="6">
    <source>
        <dbReference type="EMBL" id="GCC51176.1"/>
    </source>
</evidence>
<protein>
    <submittedName>
        <fullName evidence="6">CvpA family protein</fullName>
    </submittedName>
</protein>
<feature type="transmembrane region" description="Helical" evidence="5">
    <location>
        <begin position="62"/>
        <end position="82"/>
    </location>
</feature>
<dbReference type="GO" id="GO:0009403">
    <property type="term" value="P:toxin biosynthetic process"/>
    <property type="evidence" value="ECO:0007669"/>
    <property type="project" value="InterPro"/>
</dbReference>
<keyword evidence="3 5" id="KW-1133">Transmembrane helix</keyword>
<organism evidence="6 7">
    <name type="scientific">Chryseotalea sanaruensis</name>
    <dbReference type="NCBI Taxonomy" id="2482724"/>
    <lineage>
        <taxon>Bacteria</taxon>
        <taxon>Pseudomonadati</taxon>
        <taxon>Bacteroidota</taxon>
        <taxon>Cytophagia</taxon>
        <taxon>Cytophagales</taxon>
        <taxon>Chryseotaleaceae</taxon>
        <taxon>Chryseotalea</taxon>
    </lineage>
</organism>
<evidence type="ECO:0000256" key="1">
    <source>
        <dbReference type="ARBA" id="ARBA00004141"/>
    </source>
</evidence>
<evidence type="ECO:0000256" key="4">
    <source>
        <dbReference type="ARBA" id="ARBA00023136"/>
    </source>
</evidence>
<reference evidence="6 7" key="1">
    <citation type="submission" date="2018-11" db="EMBL/GenBank/DDBJ databases">
        <title>Chryseotalea sanarue gen. nov., sp., nov., a member of the family Cytophagaceae, isolated from a brackish lake in Hamamatsu Japan.</title>
        <authorList>
            <person name="Maejima Y."/>
            <person name="Iino T."/>
            <person name="Muraguchi Y."/>
            <person name="Fukuda K."/>
            <person name="Ohkuma M."/>
            <person name="Moriuchi R."/>
            <person name="Dohra H."/>
            <person name="Kimbara K."/>
            <person name="Shintani M."/>
        </authorList>
    </citation>
    <scope>NUCLEOTIDE SEQUENCE [LARGE SCALE GENOMIC DNA]</scope>
    <source>
        <strain evidence="6 7">Ys</strain>
    </source>
</reference>
<feature type="transmembrane region" description="Helical" evidence="5">
    <location>
        <begin position="102"/>
        <end position="122"/>
    </location>
</feature>
<dbReference type="InterPro" id="IPR003825">
    <property type="entry name" value="Colicin-V_CvpA"/>
</dbReference>
<comment type="caution">
    <text evidence="6">The sequence shown here is derived from an EMBL/GenBank/DDBJ whole genome shotgun (WGS) entry which is preliminary data.</text>
</comment>
<comment type="subcellular location">
    <subcellularLocation>
        <location evidence="1">Membrane</location>
        <topology evidence="1">Multi-pass membrane protein</topology>
    </subcellularLocation>
</comment>
<keyword evidence="7" id="KW-1185">Reference proteome</keyword>
<evidence type="ECO:0000256" key="3">
    <source>
        <dbReference type="ARBA" id="ARBA00022989"/>
    </source>
</evidence>
<feature type="transmembrane region" description="Helical" evidence="5">
    <location>
        <begin position="28"/>
        <end position="50"/>
    </location>
</feature>
<proteinExistence type="predicted"/>